<name>A0A139IEN7_9PEZI</name>
<reference evidence="1 2" key="1">
    <citation type="submission" date="2015-07" db="EMBL/GenBank/DDBJ databases">
        <title>Comparative genomics of the Sigatoka disease complex on banana suggests a link between parallel evolutionary changes in Pseudocercospora fijiensis and Pseudocercospora eumusae and increased virulence on the banana host.</title>
        <authorList>
            <person name="Chang T.-C."/>
            <person name="Salvucci A."/>
            <person name="Crous P.W."/>
            <person name="Stergiopoulos I."/>
        </authorList>
    </citation>
    <scope>NUCLEOTIDE SEQUENCE [LARGE SCALE GENOMIC DNA]</scope>
    <source>
        <strain evidence="1 2">CBS 116634</strain>
    </source>
</reference>
<dbReference type="AlphaFoldDB" id="A0A139IEN7"/>
<dbReference type="OrthoDB" id="413885at2759"/>
<keyword evidence="2" id="KW-1185">Reference proteome</keyword>
<dbReference type="Proteomes" id="UP000073492">
    <property type="component" value="Unassembled WGS sequence"/>
</dbReference>
<protein>
    <submittedName>
        <fullName evidence="1">Uncharacterized protein</fullName>
    </submittedName>
</protein>
<dbReference type="EMBL" id="LFZO01000129">
    <property type="protein sequence ID" value="KXT13105.1"/>
    <property type="molecule type" value="Genomic_DNA"/>
</dbReference>
<evidence type="ECO:0000313" key="1">
    <source>
        <dbReference type="EMBL" id="KXT13105.1"/>
    </source>
</evidence>
<dbReference type="STRING" id="113226.A0A139IEN7"/>
<evidence type="ECO:0000313" key="2">
    <source>
        <dbReference type="Proteomes" id="UP000073492"/>
    </source>
</evidence>
<proteinExistence type="predicted"/>
<organism evidence="1 2">
    <name type="scientific">Pseudocercospora musae</name>
    <dbReference type="NCBI Taxonomy" id="113226"/>
    <lineage>
        <taxon>Eukaryota</taxon>
        <taxon>Fungi</taxon>
        <taxon>Dikarya</taxon>
        <taxon>Ascomycota</taxon>
        <taxon>Pezizomycotina</taxon>
        <taxon>Dothideomycetes</taxon>
        <taxon>Dothideomycetidae</taxon>
        <taxon>Mycosphaerellales</taxon>
        <taxon>Mycosphaerellaceae</taxon>
        <taxon>Pseudocercospora</taxon>
    </lineage>
</organism>
<gene>
    <name evidence="1" type="ORF">AC579_2168</name>
</gene>
<comment type="caution">
    <text evidence="1">The sequence shown here is derived from an EMBL/GenBank/DDBJ whole genome shotgun (WGS) entry which is preliminary data.</text>
</comment>
<accession>A0A139IEN7</accession>
<sequence>MPRSKHSTYPWHRLYQNNGAHQISGAELLVNERIWTAKIMLGLKQEITFLTCREWAANMKSRGQIEMAAKTDVLCSEVEEECYKLGRGSVIDSEMVTWVAKKK</sequence>